<keyword evidence="2" id="KW-0547">Nucleotide-binding</keyword>
<dbReference type="STRING" id="42157.A0A182ERY8"/>
<dbReference type="PANTHER" id="PTHR23073">
    <property type="entry name" value="26S PROTEASOME REGULATORY SUBUNIT"/>
    <property type="match status" value="1"/>
</dbReference>
<protein>
    <submittedName>
        <fullName evidence="9">Prot_ATP_ID_OB domain-containing protein</fullName>
    </submittedName>
</protein>
<name>A0A182ERY8_ONCOC</name>
<dbReference type="GO" id="GO:0005634">
    <property type="term" value="C:nucleus"/>
    <property type="evidence" value="ECO:0007669"/>
    <property type="project" value="UniProtKB-SubCell"/>
</dbReference>
<feature type="domain" description="Proteasomal ATPase second OB" evidence="6">
    <location>
        <begin position="120"/>
        <end position="175"/>
    </location>
</feature>
<dbReference type="InterPro" id="IPR050221">
    <property type="entry name" value="26S_Proteasome_ATPase"/>
</dbReference>
<keyword evidence="8" id="KW-1185">Reference proteome</keyword>
<comment type="function">
    <text evidence="5">The 26S proteasome is involved in the ATP-dependent degradation of ubiquitinated proteins. The regulatory (or ATPase) complex confers ATP dependency and substrate specificity to the 26S complex.</text>
</comment>
<accession>A0A182ERY8</accession>
<evidence type="ECO:0000313" key="9">
    <source>
        <dbReference type="WBParaSite" id="nOo.2.0.1.t10906-RA"/>
    </source>
</evidence>
<sequence>MIVQGGAGSVVDWFQNGCDGTSDTWMVVTERKDQIEKKEETMVDVDVQEIPSECGTTTREGATMGLDEPDDYMRYKKLEKQLEHLDVMEEYIKLETRNLEKELLHAQEEVKRIQSVPLVIGQFLEAVDQDHAIVGSTTGSNYFVRVLSILDRELLKPGCSVALHKYSNALVDVLPPEADSTIQMLRADEKPDVCNCIVFLLSFL</sequence>
<keyword evidence="4" id="KW-0539">Nucleus</keyword>
<dbReference type="FunFam" id="2.40.50.140:FF:000049">
    <property type="entry name" value="26S protease regulatory subunit 6B"/>
    <property type="match status" value="1"/>
</dbReference>
<gene>
    <name evidence="7" type="ORF">NOO_LOCUS10906</name>
</gene>
<proteinExistence type="predicted"/>
<reference evidence="9" key="1">
    <citation type="submission" date="2016-06" db="UniProtKB">
        <authorList>
            <consortium name="WormBaseParasite"/>
        </authorList>
    </citation>
    <scope>IDENTIFICATION</scope>
</reference>
<dbReference type="Pfam" id="PF16450">
    <property type="entry name" value="Prot_ATP_ID_OB_C"/>
    <property type="match status" value="1"/>
</dbReference>
<evidence type="ECO:0000256" key="2">
    <source>
        <dbReference type="ARBA" id="ARBA00022741"/>
    </source>
</evidence>
<dbReference type="GO" id="GO:0005524">
    <property type="term" value="F:ATP binding"/>
    <property type="evidence" value="ECO:0007669"/>
    <property type="project" value="UniProtKB-KW"/>
</dbReference>
<evidence type="ECO:0000313" key="7">
    <source>
        <dbReference type="EMBL" id="VDM94633.1"/>
    </source>
</evidence>
<reference evidence="7 8" key="2">
    <citation type="submission" date="2018-08" db="EMBL/GenBank/DDBJ databases">
        <authorList>
            <person name="Laetsch R D."/>
            <person name="Stevens L."/>
            <person name="Kumar S."/>
            <person name="Blaxter L. M."/>
        </authorList>
    </citation>
    <scope>NUCLEOTIDE SEQUENCE [LARGE SCALE GENOMIC DNA]</scope>
</reference>
<keyword evidence="3" id="KW-0067">ATP-binding</keyword>
<evidence type="ECO:0000313" key="8">
    <source>
        <dbReference type="Proteomes" id="UP000271087"/>
    </source>
</evidence>
<dbReference type="WBParaSite" id="nOo.2.0.1.t10906-RA">
    <property type="protein sequence ID" value="nOo.2.0.1.t10906-RA"/>
    <property type="gene ID" value="nOo.2.0.1.g10906"/>
</dbReference>
<evidence type="ECO:0000259" key="6">
    <source>
        <dbReference type="Pfam" id="PF16450"/>
    </source>
</evidence>
<organism evidence="9">
    <name type="scientific">Onchocerca ochengi</name>
    <name type="common">Filarial nematode worm</name>
    <dbReference type="NCBI Taxonomy" id="42157"/>
    <lineage>
        <taxon>Eukaryota</taxon>
        <taxon>Metazoa</taxon>
        <taxon>Ecdysozoa</taxon>
        <taxon>Nematoda</taxon>
        <taxon>Chromadorea</taxon>
        <taxon>Rhabditida</taxon>
        <taxon>Spirurina</taxon>
        <taxon>Spiruromorpha</taxon>
        <taxon>Filarioidea</taxon>
        <taxon>Onchocercidae</taxon>
        <taxon>Onchocerca</taxon>
    </lineage>
</organism>
<dbReference type="OrthoDB" id="10255768at2759"/>
<dbReference type="Proteomes" id="UP000271087">
    <property type="component" value="Unassembled WGS sequence"/>
</dbReference>
<dbReference type="InterPro" id="IPR012340">
    <property type="entry name" value="NA-bd_OB-fold"/>
</dbReference>
<evidence type="ECO:0000256" key="3">
    <source>
        <dbReference type="ARBA" id="ARBA00022840"/>
    </source>
</evidence>
<dbReference type="EMBL" id="UYRW01006850">
    <property type="protein sequence ID" value="VDM94633.1"/>
    <property type="molecule type" value="Genomic_DNA"/>
</dbReference>
<dbReference type="AlphaFoldDB" id="A0A182ERY8"/>
<evidence type="ECO:0000256" key="5">
    <source>
        <dbReference type="ARBA" id="ARBA00024661"/>
    </source>
</evidence>
<evidence type="ECO:0000256" key="4">
    <source>
        <dbReference type="ARBA" id="ARBA00023242"/>
    </source>
</evidence>
<evidence type="ECO:0000256" key="1">
    <source>
        <dbReference type="ARBA" id="ARBA00004123"/>
    </source>
</evidence>
<dbReference type="InterPro" id="IPR032501">
    <property type="entry name" value="Prot_ATP_ID_OB_2nd"/>
</dbReference>
<comment type="subcellular location">
    <subcellularLocation>
        <location evidence="1">Nucleus</location>
    </subcellularLocation>
</comment>
<dbReference type="Gene3D" id="2.40.50.140">
    <property type="entry name" value="Nucleic acid-binding proteins"/>
    <property type="match status" value="1"/>
</dbReference>